<evidence type="ECO:0000313" key="6">
    <source>
        <dbReference type="Proteomes" id="UP000022082"/>
    </source>
</evidence>
<feature type="transmembrane region" description="Helical" evidence="3">
    <location>
        <begin position="29"/>
        <end position="47"/>
    </location>
</feature>
<dbReference type="Pfam" id="PF12508">
    <property type="entry name" value="Transposon_TraM"/>
    <property type="match status" value="1"/>
</dbReference>
<dbReference type="InterPro" id="IPR022187">
    <property type="entry name" value="Conjug_transposon_TraM"/>
</dbReference>
<dbReference type="InterPro" id="IPR055407">
    <property type="entry name" value="TraM_C"/>
</dbReference>
<dbReference type="EMBL" id="JGDJ01000177">
    <property type="protein sequence ID" value="EXZ29047.1"/>
    <property type="molecule type" value="Genomic_DNA"/>
</dbReference>
<feature type="coiled-coil region" evidence="1">
    <location>
        <begin position="160"/>
        <end position="194"/>
    </location>
</feature>
<dbReference type="PATRIC" id="fig|1339327.3.peg.2359"/>
<dbReference type="AlphaFoldDB" id="A0A015YAS2"/>
<evidence type="ECO:0000256" key="3">
    <source>
        <dbReference type="SAM" id="Phobius"/>
    </source>
</evidence>
<keyword evidence="3" id="KW-0472">Membrane</keyword>
<evidence type="ECO:0000313" key="5">
    <source>
        <dbReference type="EMBL" id="EXZ29047.1"/>
    </source>
</evidence>
<protein>
    <submittedName>
        <fullName evidence="5">Conjugative transposon TraM protein</fullName>
    </submittedName>
</protein>
<dbReference type="Proteomes" id="UP000022082">
    <property type="component" value="Unassembled WGS sequence"/>
</dbReference>
<feature type="domain" description="Conjugative transposon TraM C-terminal" evidence="4">
    <location>
        <begin position="273"/>
        <end position="421"/>
    </location>
</feature>
<keyword evidence="3" id="KW-0812">Transmembrane</keyword>
<keyword evidence="3" id="KW-1133">Transmembrane helix</keyword>
<evidence type="ECO:0000259" key="4">
    <source>
        <dbReference type="Pfam" id="PF12508"/>
    </source>
</evidence>
<gene>
    <name evidence="5" type="ORF">M136_1722</name>
</gene>
<dbReference type="RefSeq" id="WP_008620140.1">
    <property type="nucleotide sequence ID" value="NZ_JGDJ01000177.1"/>
</dbReference>
<proteinExistence type="predicted"/>
<reference evidence="5 6" key="1">
    <citation type="submission" date="2014-02" db="EMBL/GenBank/DDBJ databases">
        <authorList>
            <person name="Sears C."/>
            <person name="Carroll K."/>
            <person name="Sack B.R."/>
            <person name="Qadri F."/>
            <person name="Myers L.L."/>
            <person name="Chung G.-T."/>
            <person name="Escheverria P."/>
            <person name="Fraser C.M."/>
            <person name="Sadzewicz L."/>
            <person name="Shefchek K.A."/>
            <person name="Tallon L."/>
            <person name="Das S.P."/>
            <person name="Daugherty S."/>
            <person name="Mongodin E.F."/>
        </authorList>
    </citation>
    <scope>NUCLEOTIDE SEQUENCE [LARGE SCALE GENOMIC DNA]</scope>
    <source>
        <strain evidence="5 6">S36L11</strain>
    </source>
</reference>
<feature type="region of interest" description="Disordered" evidence="2">
    <location>
        <begin position="53"/>
        <end position="79"/>
    </location>
</feature>
<comment type="caution">
    <text evidence="5">The sequence shown here is derived from an EMBL/GenBank/DDBJ whole genome shotgun (WGS) entry which is preliminary data.</text>
</comment>
<dbReference type="NCBIfam" id="TIGR03779">
    <property type="entry name" value="Bac_Flav_CT_M"/>
    <property type="match status" value="1"/>
</dbReference>
<sequence>MTTNEKQNKQPEAGKKELTPRQIQMRKKLVVFPLFFLAFAGCMWLIFSPGEKEREEPSAGFNTELPTPESEGILSDKRDAYVQEEMRRREREKMRSLQDFAFGMEDEEEEPVMPAAVPDKSSGPAGGSSGAFRTSRAAYADINRQLGSFYEETAGETGEEREMQARIEELERRLEEQQAQKTAQEEQVALLEKSYEIAARYMNGGQAPEAPRQKASVSGKASVQPVRQVRRNIVSLLAAPLPDSVFAREFVKPRNWGFNTVGSDLREPERNSIRAAVQQTVTLTDGGEVTFRLLEPMMAGELLIPSGTPVTGAARINGERLTVKVSAVQHGGAVVPVDLSVYDTNGNEGIPVPGSEELNAVKEIAANMGAGMGSSITITDDAGSQLLSDLGRSAIQGVSQYVSKKMRSVKVTLKAGYSVLLLPPLQ</sequence>
<accession>A0A015YAS2</accession>
<evidence type="ECO:0000256" key="2">
    <source>
        <dbReference type="SAM" id="MobiDB-lite"/>
    </source>
</evidence>
<evidence type="ECO:0000256" key="1">
    <source>
        <dbReference type="SAM" id="Coils"/>
    </source>
</evidence>
<dbReference type="GeneID" id="93557431"/>
<keyword evidence="1" id="KW-0175">Coiled coil</keyword>
<name>A0A015YAS2_BACFG</name>
<organism evidence="5 6">
    <name type="scientific">Bacteroides fragilis str. S36L11</name>
    <dbReference type="NCBI Taxonomy" id="1339327"/>
    <lineage>
        <taxon>Bacteria</taxon>
        <taxon>Pseudomonadati</taxon>
        <taxon>Bacteroidota</taxon>
        <taxon>Bacteroidia</taxon>
        <taxon>Bacteroidales</taxon>
        <taxon>Bacteroidaceae</taxon>
        <taxon>Bacteroides</taxon>
    </lineage>
</organism>